<evidence type="ECO:0000256" key="4">
    <source>
        <dbReference type="ARBA" id="ARBA00022801"/>
    </source>
</evidence>
<proteinExistence type="predicted"/>
<dbReference type="PANTHER" id="PTHR42752">
    <property type="entry name" value="IMIDAZOLONEPROPIONASE"/>
    <property type="match status" value="1"/>
</dbReference>
<dbReference type="GO" id="GO:0046872">
    <property type="term" value="F:metal ion binding"/>
    <property type="evidence" value="ECO:0007669"/>
    <property type="project" value="UniProtKB-KW"/>
</dbReference>
<protein>
    <recommendedName>
        <fullName evidence="2 8">Imidazolonepropionase</fullName>
        <ecNumber evidence="2 8">3.5.2.7</ecNumber>
    </recommendedName>
</protein>
<dbReference type="RefSeq" id="WP_115867881.1">
    <property type="nucleotide sequence ID" value="NZ_QREG01000007.1"/>
</dbReference>
<dbReference type="Gene3D" id="2.30.40.10">
    <property type="entry name" value="Urease, subunit C, domain 1"/>
    <property type="match status" value="1"/>
</dbReference>
<evidence type="ECO:0000313" key="11">
    <source>
        <dbReference type="Proteomes" id="UP000256779"/>
    </source>
</evidence>
<dbReference type="Gene3D" id="3.20.20.140">
    <property type="entry name" value="Metal-dependent hydrolases"/>
    <property type="match status" value="1"/>
</dbReference>
<evidence type="ECO:0000256" key="6">
    <source>
        <dbReference type="ARBA" id="ARBA00022833"/>
    </source>
</evidence>
<accession>A0A3D9L3P2</accession>
<keyword evidence="3" id="KW-0479">Metal-binding</keyword>
<keyword evidence="11" id="KW-1185">Reference proteome</keyword>
<sequence length="406" mass="43341">MTHPKLIGPITQLVALPDMPLKGALANDQLTIISQAGIVVKDGLIVAIGPYDTFNTEDYQLEVLTEDSVVIPGMIDAHTHLIWAGSRAGDYSLRTEGKSYQDILAAGGGIFDSVSKTQEATSEELRKNVLIRASRHLRDGITTIEVKTGYGLEVAKELELLKIIRQARAEAVADLVPTCLAAHVCPKRFAPEEFLAHLEAELLPKLLVSGLANRIDIFVEENAFPPAVARPYLAAAKKLGFDLTIHADQFTVGGSELAVEFGARSADHLEASQDREIALLASADVIPVALPGASLGLGMQFTPARKLLDAGASLAIATDWNPGSAPMGDLLVQAALLGAYEKLSAAELLAGVTYRAAAALGLADRGRLAVGERADFSAFPLTDFREIFYNQGKVKPEMVWKAGNKV</sequence>
<dbReference type="PANTHER" id="PTHR42752:SF1">
    <property type="entry name" value="IMIDAZOLONEPROPIONASE-RELATED"/>
    <property type="match status" value="1"/>
</dbReference>
<gene>
    <name evidence="10" type="ORF">C7460_107147</name>
</gene>
<comment type="caution">
    <text evidence="10">The sequence shown here is derived from an EMBL/GenBank/DDBJ whole genome shotgun (WGS) entry which is preliminary data.</text>
</comment>
<evidence type="ECO:0000259" key="9">
    <source>
        <dbReference type="Pfam" id="PF01979"/>
    </source>
</evidence>
<dbReference type="AlphaFoldDB" id="A0A3D9L3P2"/>
<evidence type="ECO:0000256" key="8">
    <source>
        <dbReference type="NCBIfam" id="TIGR01224"/>
    </source>
</evidence>
<dbReference type="Pfam" id="PF01979">
    <property type="entry name" value="Amidohydro_1"/>
    <property type="match status" value="1"/>
</dbReference>
<evidence type="ECO:0000256" key="5">
    <source>
        <dbReference type="ARBA" id="ARBA00022808"/>
    </source>
</evidence>
<dbReference type="GO" id="GO:0050480">
    <property type="term" value="F:imidazolonepropionase activity"/>
    <property type="evidence" value="ECO:0007669"/>
    <property type="project" value="UniProtKB-UniRule"/>
</dbReference>
<dbReference type="InterPro" id="IPR005920">
    <property type="entry name" value="HutI"/>
</dbReference>
<keyword evidence="4" id="KW-0378">Hydrolase</keyword>
<dbReference type="EC" id="3.5.2.7" evidence="2 8"/>
<dbReference type="Proteomes" id="UP000256779">
    <property type="component" value="Unassembled WGS sequence"/>
</dbReference>
<dbReference type="SUPFAM" id="SSF51338">
    <property type="entry name" value="Composite domain of metallo-dependent hydrolases"/>
    <property type="match status" value="1"/>
</dbReference>
<organism evidence="10 11">
    <name type="scientific">Marinoscillum furvescens DSM 4134</name>
    <dbReference type="NCBI Taxonomy" id="1122208"/>
    <lineage>
        <taxon>Bacteria</taxon>
        <taxon>Pseudomonadati</taxon>
        <taxon>Bacteroidota</taxon>
        <taxon>Cytophagia</taxon>
        <taxon>Cytophagales</taxon>
        <taxon>Reichenbachiellaceae</taxon>
        <taxon>Marinoscillum</taxon>
    </lineage>
</organism>
<evidence type="ECO:0000256" key="3">
    <source>
        <dbReference type="ARBA" id="ARBA00022723"/>
    </source>
</evidence>
<dbReference type="InterPro" id="IPR032466">
    <property type="entry name" value="Metal_Hydrolase"/>
</dbReference>
<evidence type="ECO:0000256" key="1">
    <source>
        <dbReference type="ARBA" id="ARBA00005023"/>
    </source>
</evidence>
<keyword evidence="6" id="KW-0862">Zinc</keyword>
<dbReference type="InterPro" id="IPR011059">
    <property type="entry name" value="Metal-dep_hydrolase_composite"/>
</dbReference>
<reference evidence="10 11" key="1">
    <citation type="submission" date="2018-07" db="EMBL/GenBank/DDBJ databases">
        <title>Genomic Encyclopedia of Type Strains, Phase IV (KMG-IV): sequencing the most valuable type-strain genomes for metagenomic binning, comparative biology and taxonomic classification.</title>
        <authorList>
            <person name="Goeker M."/>
        </authorList>
    </citation>
    <scope>NUCLEOTIDE SEQUENCE [LARGE SCALE GENOMIC DNA]</scope>
    <source>
        <strain evidence="10 11">DSM 4134</strain>
    </source>
</reference>
<dbReference type="InterPro" id="IPR006680">
    <property type="entry name" value="Amidohydro-rel"/>
</dbReference>
<dbReference type="NCBIfam" id="TIGR01224">
    <property type="entry name" value="hutI"/>
    <property type="match status" value="1"/>
</dbReference>
<dbReference type="GO" id="GO:0005737">
    <property type="term" value="C:cytoplasm"/>
    <property type="evidence" value="ECO:0007669"/>
    <property type="project" value="UniProtKB-UniRule"/>
</dbReference>
<dbReference type="GO" id="GO:0019556">
    <property type="term" value="P:L-histidine catabolic process to glutamate and formamide"/>
    <property type="evidence" value="ECO:0007669"/>
    <property type="project" value="UniProtKB-UniRule"/>
</dbReference>
<feature type="domain" description="Amidohydrolase-related" evidence="9">
    <location>
        <begin position="69"/>
        <end position="406"/>
    </location>
</feature>
<keyword evidence="5" id="KW-0369">Histidine metabolism</keyword>
<name>A0A3D9L3P2_MARFU</name>
<comment type="pathway">
    <text evidence="1">Amino-acid degradation.</text>
</comment>
<dbReference type="SUPFAM" id="SSF51556">
    <property type="entry name" value="Metallo-dependent hydrolases"/>
    <property type="match status" value="1"/>
</dbReference>
<evidence type="ECO:0000256" key="2">
    <source>
        <dbReference type="ARBA" id="ARBA00012864"/>
    </source>
</evidence>
<dbReference type="EMBL" id="QREG01000007">
    <property type="protein sequence ID" value="RED99863.1"/>
    <property type="molecule type" value="Genomic_DNA"/>
</dbReference>
<evidence type="ECO:0000313" key="10">
    <source>
        <dbReference type="EMBL" id="RED99863.1"/>
    </source>
</evidence>
<evidence type="ECO:0000256" key="7">
    <source>
        <dbReference type="ARBA" id="ARBA00023004"/>
    </source>
</evidence>
<keyword evidence="7" id="KW-0408">Iron</keyword>
<dbReference type="OrthoDB" id="9776455at2"/>